<sequence length="14" mass="1567">MLTMQFISSNAQVP</sequence>
<dbReference type="EMBL" id="GGEC01090439">
    <property type="protein sequence ID" value="MBX70923.1"/>
    <property type="molecule type" value="Transcribed_RNA"/>
</dbReference>
<reference evidence="1" key="1">
    <citation type="submission" date="2018-02" db="EMBL/GenBank/DDBJ databases">
        <title>Rhizophora mucronata_Transcriptome.</title>
        <authorList>
            <person name="Meera S.P."/>
            <person name="Sreeshan A."/>
            <person name="Augustine A."/>
        </authorList>
    </citation>
    <scope>NUCLEOTIDE SEQUENCE</scope>
    <source>
        <tissue evidence="1">Leaf</tissue>
    </source>
</reference>
<protein>
    <submittedName>
        <fullName evidence="1">Uncharacterized protein</fullName>
    </submittedName>
</protein>
<accession>A0A2P2QVA5</accession>
<proteinExistence type="predicted"/>
<name>A0A2P2QVA5_RHIMU</name>
<evidence type="ECO:0000313" key="1">
    <source>
        <dbReference type="EMBL" id="MBX70923.1"/>
    </source>
</evidence>
<organism evidence="1">
    <name type="scientific">Rhizophora mucronata</name>
    <name type="common">Asiatic mangrove</name>
    <dbReference type="NCBI Taxonomy" id="61149"/>
    <lineage>
        <taxon>Eukaryota</taxon>
        <taxon>Viridiplantae</taxon>
        <taxon>Streptophyta</taxon>
        <taxon>Embryophyta</taxon>
        <taxon>Tracheophyta</taxon>
        <taxon>Spermatophyta</taxon>
        <taxon>Magnoliopsida</taxon>
        <taxon>eudicotyledons</taxon>
        <taxon>Gunneridae</taxon>
        <taxon>Pentapetalae</taxon>
        <taxon>rosids</taxon>
        <taxon>fabids</taxon>
        <taxon>Malpighiales</taxon>
        <taxon>Rhizophoraceae</taxon>
        <taxon>Rhizophora</taxon>
    </lineage>
</organism>